<gene>
    <name evidence="1" type="ORF">CPT03_04145</name>
</gene>
<reference evidence="1 2" key="1">
    <citation type="submission" date="2017-10" db="EMBL/GenBank/DDBJ databases">
        <title>Whole genome of Pedobacter ginsengisoli T01R-27 isolated from tomato rhizosphere.</title>
        <authorList>
            <person name="Weon H.-Y."/>
            <person name="Lee S.A."/>
            <person name="Sang M.K."/>
            <person name="Song J."/>
        </authorList>
    </citation>
    <scope>NUCLEOTIDE SEQUENCE [LARGE SCALE GENOMIC DNA]</scope>
    <source>
        <strain evidence="1 2">T01R-27</strain>
    </source>
</reference>
<dbReference type="RefSeq" id="WP_099437659.1">
    <property type="nucleotide sequence ID" value="NZ_CP024091.1"/>
</dbReference>
<name>A0A2D1U2I4_9SPHI</name>
<protein>
    <submittedName>
        <fullName evidence="1">Uncharacterized protein</fullName>
    </submittedName>
</protein>
<organism evidence="1 2">
    <name type="scientific">Pedobacter ginsengisoli</name>
    <dbReference type="NCBI Taxonomy" id="363852"/>
    <lineage>
        <taxon>Bacteria</taxon>
        <taxon>Pseudomonadati</taxon>
        <taxon>Bacteroidota</taxon>
        <taxon>Sphingobacteriia</taxon>
        <taxon>Sphingobacteriales</taxon>
        <taxon>Sphingobacteriaceae</taxon>
        <taxon>Pedobacter</taxon>
    </lineage>
</organism>
<proteinExistence type="predicted"/>
<dbReference type="KEGG" id="pgs:CPT03_04145"/>
<evidence type="ECO:0000313" key="2">
    <source>
        <dbReference type="Proteomes" id="UP000223749"/>
    </source>
</evidence>
<dbReference type="EMBL" id="CP024091">
    <property type="protein sequence ID" value="ATP55714.1"/>
    <property type="molecule type" value="Genomic_DNA"/>
</dbReference>
<accession>A0A2D1U2I4</accession>
<evidence type="ECO:0000313" key="1">
    <source>
        <dbReference type="EMBL" id="ATP55714.1"/>
    </source>
</evidence>
<dbReference type="AlphaFoldDB" id="A0A2D1U2I4"/>
<dbReference type="Proteomes" id="UP000223749">
    <property type="component" value="Chromosome"/>
</dbReference>
<sequence length="202" mass="23430">MLQNRVDPFGNIIRTSARGTLMGNRGLLHNEKQEIRRPFKLTAWITCVLEFKGRRRPVMAVGQYTELFFLDEATSFAAGHRPCFECRRPEASAFKRFWLKGNHEYGFNAKTPIKFIDDVLQRERIDQDCKKITFMEFPEVLPIGTFVIFKSEPYLIKNGMMYRWSAEGYEAAKPFPKEKLSVLTPKSVVNTFSAGYVPLFIE</sequence>
<dbReference type="OrthoDB" id="9783680at2"/>
<keyword evidence="2" id="KW-1185">Reference proteome</keyword>